<dbReference type="InterPro" id="IPR052752">
    <property type="entry name" value="NACHT-WD_repeat"/>
</dbReference>
<dbReference type="InterPro" id="IPR056884">
    <property type="entry name" value="NPHP3-like_N"/>
</dbReference>
<dbReference type="Gene3D" id="3.40.50.300">
    <property type="entry name" value="P-loop containing nucleotide triphosphate hydrolases"/>
    <property type="match status" value="1"/>
</dbReference>
<dbReference type="InterPro" id="IPR027417">
    <property type="entry name" value="P-loop_NTPase"/>
</dbReference>
<proteinExistence type="predicted"/>
<protein>
    <recommendedName>
        <fullName evidence="3">Nephrocystin 3-like N-terminal domain-containing protein</fullName>
    </recommendedName>
</protein>
<feature type="region of interest" description="Disordered" evidence="2">
    <location>
        <begin position="107"/>
        <end position="128"/>
    </location>
</feature>
<evidence type="ECO:0000256" key="2">
    <source>
        <dbReference type="SAM" id="MobiDB-lite"/>
    </source>
</evidence>
<dbReference type="EMBL" id="OC316883">
    <property type="protein sequence ID" value="CAD7394117.1"/>
    <property type="molecule type" value="Genomic_DNA"/>
</dbReference>
<dbReference type="PANTHER" id="PTHR19871:SF37">
    <property type="entry name" value="GH25853P"/>
    <property type="match status" value="1"/>
</dbReference>
<evidence type="ECO:0000256" key="1">
    <source>
        <dbReference type="ARBA" id="ARBA00022737"/>
    </source>
</evidence>
<dbReference type="SMART" id="SM00320">
    <property type="entry name" value="WD40"/>
    <property type="match status" value="3"/>
</dbReference>
<feature type="compositionally biased region" description="Basic and acidic residues" evidence="2">
    <location>
        <begin position="10"/>
        <end position="24"/>
    </location>
</feature>
<dbReference type="SUPFAM" id="SSF52540">
    <property type="entry name" value="P-loop containing nucleoside triphosphate hydrolases"/>
    <property type="match status" value="1"/>
</dbReference>
<dbReference type="Gene3D" id="2.130.10.10">
    <property type="entry name" value="YVTN repeat-like/Quinoprotein amine dehydrogenase"/>
    <property type="match status" value="2"/>
</dbReference>
<reference evidence="4" key="1">
    <citation type="submission" date="2020-11" db="EMBL/GenBank/DDBJ databases">
        <authorList>
            <person name="Tran Van P."/>
        </authorList>
    </citation>
    <scope>NUCLEOTIDE SEQUENCE</scope>
</reference>
<dbReference type="PANTHER" id="PTHR19871">
    <property type="entry name" value="BETA TRANSDUCIN-RELATED PROTEIN"/>
    <property type="match status" value="1"/>
</dbReference>
<evidence type="ECO:0000259" key="3">
    <source>
        <dbReference type="Pfam" id="PF24883"/>
    </source>
</evidence>
<feature type="region of interest" description="Disordered" evidence="2">
    <location>
        <begin position="1"/>
        <end position="24"/>
    </location>
</feature>
<feature type="domain" description="Nephrocystin 3-like N-terminal" evidence="3">
    <location>
        <begin position="512"/>
        <end position="628"/>
    </location>
</feature>
<dbReference type="InterPro" id="IPR015943">
    <property type="entry name" value="WD40/YVTN_repeat-like_dom_sf"/>
</dbReference>
<dbReference type="SUPFAM" id="SSF50998">
    <property type="entry name" value="Quinoprotein alcohol dehydrogenase-like"/>
    <property type="match status" value="1"/>
</dbReference>
<dbReference type="Pfam" id="PF24883">
    <property type="entry name" value="NPHP3_N"/>
    <property type="match status" value="1"/>
</dbReference>
<dbReference type="GO" id="GO:0043531">
    <property type="term" value="F:ADP binding"/>
    <property type="evidence" value="ECO:0007669"/>
    <property type="project" value="InterPro"/>
</dbReference>
<sequence length="1495" mass="168057">MGSSCSSGQAKDKDSISTRSEDPVPWREGELVYTPFSAVTHATGSVPRRSCRVDMSVLSGYALRQQKMDYVRSQADGGGGVTTPSLITIERKPMRVLRSVATSSISADSMSLSSPPGTSVQSPRDFDKLSETPLPTEVQQLPENLQNLLLGRVASIRTNNKTRKIVIYICAADSQDCCVEKGSLHNTVYPELRAYCHGRGYELHIVDLHWKTGLEKQQDHEFPELCLGELSLHPTEIRTSISPSLAVELNTTCANSLGTPLLPNTIENQDFEMAVKTADNKELLQKWYKLDSHAQPPCYRLQPISSHIPGFKENSPEEKDRALSEWRSEIERTLAVMVNVFPQELRDTYLTTVVEQEVHNTVFMSQELARRCLWLYRVFTQGNPSPEQTSPGDHELKRRLNILQKDLKNQLNDKHILRIPVRWVEGGLNINITEHTQYVTEVTSHLTKHLRASIDNIIEEDQAKAVLKSCYGIDCRLLQELMQQTNFCQRAAQCSINREDVLQEIKSYIIGESNCPLVVCGPRGCGKSTLLARAAQCCHSWQPEGVLVTRFVGVSPYSSTVEQLLHSITNQCSVVTHGFQTWDTHNVETYTETLPKLLAAICLQRPLVVMIDGIDQVCDYGTQSIDWLPVNLPENVKLILSVTHDSPTFTDLQGRVKDTAAFIKMPTLGKAEAQAILMASVMQYNHSVNSRIQDCVRSSVQDCTLPLYVKVLAWQTSWWSDTEHNIVPKGKVTDQLRLMLEELESILGQERVEHALALATVSKMGVCDSEMLDLLAHDPHFHSKDTYVSWAPGCLFWAGLNKYLAPFLRWSGVAGPSTLRWRDSLLFDAINNKYSMHHSWARQMLIDYYQGKWTNDKGSEMAGRQLPQPNKTDSCYNQHKLDELPYQNYQLHKSIKQDFLFNHSWLYDKLCGSNVFQVLEDIILEEKVTPNPEKDLVQLRKFLEESATALIYDGRQFYSQMYGQLSSLFSLDDSQIPGTQTESNKHFEAKKKMAEEYPFLASLYEVCRSPPIASLIPIKPLVGVSSINADTKNGAGEKLENEILGDDLAEVRFDLVTRLGDSPDFVVTVSTEREEISVWDVHSATPVRTLVGVTHPINLKAIDEHRCVVLCRRELRTYDLDTGSFVTRLKGVMNQKMPYYGLHDKVHLVALSRNRMYVNLMNLESGDCVTTFKAGEDRFLNSLLVSGDGRVLVCGDETQKPFPLLVWNLASRKLLYDLRIPHHDFQTNLAAITHEGHYVCCVAKEVDEPSANFIVVYDLQSGTLFKKWKPGVSTVSLDISSRDGCVISGLEDSRILVWDLITGNCRWSLCGHTAPVNFLRLDALGGSFLSADSSCRDRSLRLWDLNKGSLLAVYTPERPITSCEVTSGGRSVVLALRGRSNITTLQLRGPNIGATAVPPPPARCYGHPEHTGKIFTLRDQESTSLHFKAISVLHSRSLTHLYNHYPAALFSCCIGRTLYLCSRKDNDCNRDYSSPMASLVLTDSFEKVPDQIIYP</sequence>
<accession>A0A7R9CCG4</accession>
<evidence type="ECO:0000313" key="4">
    <source>
        <dbReference type="EMBL" id="CAD7394117.1"/>
    </source>
</evidence>
<organism evidence="4">
    <name type="scientific">Timema cristinae</name>
    <name type="common">Walking stick</name>
    <dbReference type="NCBI Taxonomy" id="61476"/>
    <lineage>
        <taxon>Eukaryota</taxon>
        <taxon>Metazoa</taxon>
        <taxon>Ecdysozoa</taxon>
        <taxon>Arthropoda</taxon>
        <taxon>Hexapoda</taxon>
        <taxon>Insecta</taxon>
        <taxon>Pterygota</taxon>
        <taxon>Neoptera</taxon>
        <taxon>Polyneoptera</taxon>
        <taxon>Phasmatodea</taxon>
        <taxon>Timematodea</taxon>
        <taxon>Timematoidea</taxon>
        <taxon>Timematidae</taxon>
        <taxon>Timema</taxon>
    </lineage>
</organism>
<gene>
    <name evidence="4" type="ORF">TCEB3V08_LOCUS2055</name>
</gene>
<dbReference type="InterPro" id="IPR001680">
    <property type="entry name" value="WD40_rpt"/>
</dbReference>
<keyword evidence="1" id="KW-0677">Repeat</keyword>
<name>A0A7R9CCG4_TIMCR</name>
<dbReference type="InterPro" id="IPR011047">
    <property type="entry name" value="Quinoprotein_ADH-like_sf"/>
</dbReference>